<dbReference type="InterPro" id="IPR018337">
    <property type="entry name" value="Cell_wall/Cho-bd_repeat"/>
</dbReference>
<reference evidence="6" key="1">
    <citation type="submission" date="2022-04" db="EMBL/GenBank/DDBJ databases">
        <authorList>
            <person name="Criscuolo A."/>
        </authorList>
    </citation>
    <scope>NUCLEOTIDE SEQUENCE</scope>
    <source>
        <strain evidence="6">CIP111895</strain>
    </source>
</reference>
<evidence type="ECO:0000256" key="2">
    <source>
        <dbReference type="PROSITE-ProRule" id="PRU00591"/>
    </source>
</evidence>
<dbReference type="Gene3D" id="2.10.270.10">
    <property type="entry name" value="Cholin Binding"/>
    <property type="match status" value="2"/>
</dbReference>
<dbReference type="Pfam" id="PF17936">
    <property type="entry name" value="Big_6"/>
    <property type="match status" value="1"/>
</dbReference>
<dbReference type="Proteomes" id="UP000838308">
    <property type="component" value="Unassembled WGS sequence"/>
</dbReference>
<evidence type="ECO:0000313" key="6">
    <source>
        <dbReference type="EMBL" id="CAH2716751.1"/>
    </source>
</evidence>
<feature type="repeat" description="Cell wall-binding" evidence="2">
    <location>
        <begin position="555"/>
        <end position="574"/>
    </location>
</feature>
<organism evidence="6 7">
    <name type="scientific">Neobacillus rhizosphaerae</name>
    <dbReference type="NCBI Taxonomy" id="2880965"/>
    <lineage>
        <taxon>Bacteria</taxon>
        <taxon>Bacillati</taxon>
        <taxon>Bacillota</taxon>
        <taxon>Bacilli</taxon>
        <taxon>Bacillales</taxon>
        <taxon>Bacillaceae</taxon>
        <taxon>Neobacillus</taxon>
    </lineage>
</organism>
<keyword evidence="3" id="KW-0732">Signal</keyword>
<dbReference type="RefSeq" id="WP_248736989.1">
    <property type="nucleotide sequence ID" value="NZ_CALBWS010000032.1"/>
</dbReference>
<dbReference type="PROSITE" id="PS51170">
    <property type="entry name" value="CW"/>
    <property type="match status" value="4"/>
</dbReference>
<dbReference type="EMBL" id="CALBWS010000032">
    <property type="protein sequence ID" value="CAH2716751.1"/>
    <property type="molecule type" value="Genomic_DNA"/>
</dbReference>
<evidence type="ECO:0000256" key="3">
    <source>
        <dbReference type="SAM" id="SignalP"/>
    </source>
</evidence>
<keyword evidence="7" id="KW-1185">Reference proteome</keyword>
<feature type="repeat" description="Cell wall-binding" evidence="2">
    <location>
        <begin position="575"/>
        <end position="594"/>
    </location>
</feature>
<name>A0ABN8KWE7_9BACI</name>
<evidence type="ECO:0000313" key="7">
    <source>
        <dbReference type="Proteomes" id="UP000838308"/>
    </source>
</evidence>
<feature type="signal peptide" evidence="3">
    <location>
        <begin position="1"/>
        <end position="22"/>
    </location>
</feature>
<feature type="repeat" description="Cell wall-binding" evidence="2">
    <location>
        <begin position="535"/>
        <end position="554"/>
    </location>
</feature>
<sequence length="635" mass="69931">MGKKVILSLLSLMLCLPSVGLANTGAGSDENSVEITNKSNQATDEIMNKSNQTNVEATGSNNQTVTSNLAKLQTADKNSISNPYGIIGSSIVSSITIDPPVVKPGEPFKVSLKVTDSASIKSVKGDFLHPDGWTKVGSPLTYDSSKDEWTFTYMFQGNITPGNWKVTLQITDWTDTVTNADQGFQFTNEDVDYTPPKVDNITISKLVVSLGDELKVTANITDDKSGVDTARLLLCNKNCYQSQLVKNPFTGLWETTFRFDRYIEDGTYLIDIQAYDKAGNQSSAKIDQVLQYQKPTGDYTPPELLDFQVNSLIGKPNEEIHFNASVTDKESSVKEVNVQLSNFTTFQTRRIPLTLDKSTGKWVGSYRVQLNDGPGVWRVDVATRDTEGNEGGKVGISEITIDNPNADITAPAKPVVNQVTDWDTSVTGQAEPDSKIVVKDGSTSVIGTATAGLDGKFTVKIPTQWAERPLYITATDKAGNTSDETTIYIVKAKLSGWAKKDGKWYYYDPATYIPKTGWYKVGATWYYSNTAGVMQTGWLKYGTTWYYLNSSGTMVTGWQKVGTTWYYFNGSGAMKTGWLKSGKSWYYLNSNGAMWIGWLKIGKNVYYLNSSGAMVTGRVKISGKSYYFNSNGIRK</sequence>
<evidence type="ECO:0000259" key="4">
    <source>
        <dbReference type="Pfam" id="PF17936"/>
    </source>
</evidence>
<feature type="domain" description="Bacterial Ig" evidence="4">
    <location>
        <begin position="410"/>
        <end position="488"/>
    </location>
</feature>
<dbReference type="Gene3D" id="2.60.40.10">
    <property type="entry name" value="Immunoglobulins"/>
    <property type="match status" value="2"/>
</dbReference>
<keyword evidence="1" id="KW-0677">Repeat</keyword>
<evidence type="ECO:0000256" key="1">
    <source>
        <dbReference type="ARBA" id="ARBA00022737"/>
    </source>
</evidence>
<feature type="domain" description="DUF7743" evidence="5">
    <location>
        <begin position="191"/>
        <end position="286"/>
    </location>
</feature>
<proteinExistence type="predicted"/>
<dbReference type="InterPro" id="IPR056645">
    <property type="entry name" value="DUF7743"/>
</dbReference>
<dbReference type="SUPFAM" id="SSF69360">
    <property type="entry name" value="Cell wall binding repeat"/>
    <property type="match status" value="1"/>
</dbReference>
<accession>A0ABN8KWE7</accession>
<evidence type="ECO:0000259" key="5">
    <source>
        <dbReference type="Pfam" id="PF24893"/>
    </source>
</evidence>
<dbReference type="InterPro" id="IPR041498">
    <property type="entry name" value="Big_6"/>
</dbReference>
<dbReference type="InterPro" id="IPR013783">
    <property type="entry name" value="Ig-like_fold"/>
</dbReference>
<dbReference type="Pfam" id="PF01473">
    <property type="entry name" value="Choline_bind_1"/>
    <property type="match status" value="3"/>
</dbReference>
<feature type="repeat" description="Cell wall-binding" evidence="2">
    <location>
        <begin position="515"/>
        <end position="534"/>
    </location>
</feature>
<comment type="caution">
    <text evidence="6">The sequence shown here is derived from an EMBL/GenBank/DDBJ whole genome shotgun (WGS) entry which is preliminary data.</text>
</comment>
<protein>
    <submittedName>
        <fullName evidence="6">Uncharacterized protein</fullName>
    </submittedName>
</protein>
<feature type="chain" id="PRO_5046373487" evidence="3">
    <location>
        <begin position="23"/>
        <end position="635"/>
    </location>
</feature>
<gene>
    <name evidence="6" type="ORF">BACCIP111895_03939</name>
</gene>
<dbReference type="Pfam" id="PF19127">
    <property type="entry name" value="Choline_bind_3"/>
    <property type="match status" value="2"/>
</dbReference>
<dbReference type="Pfam" id="PF24893">
    <property type="entry name" value="DUF7743"/>
    <property type="match status" value="1"/>
</dbReference>